<evidence type="ECO:0000313" key="1">
    <source>
        <dbReference type="EMBL" id="GHI90356.1"/>
    </source>
</evidence>
<protein>
    <recommendedName>
        <fullName evidence="3">DUF4913 domain-containing protein</fullName>
    </recommendedName>
</protein>
<evidence type="ECO:0008006" key="3">
    <source>
        <dbReference type="Google" id="ProtNLM"/>
    </source>
</evidence>
<dbReference type="AlphaFoldDB" id="A0A919H933"/>
<name>A0A919H933_9ACTN</name>
<organism evidence="1 2">
    <name type="scientific">Streptomyces xanthophaeus</name>
    <dbReference type="NCBI Taxonomy" id="67385"/>
    <lineage>
        <taxon>Bacteria</taxon>
        <taxon>Bacillati</taxon>
        <taxon>Actinomycetota</taxon>
        <taxon>Actinomycetes</taxon>
        <taxon>Kitasatosporales</taxon>
        <taxon>Streptomycetaceae</taxon>
        <taxon>Streptomyces</taxon>
    </lineage>
</organism>
<dbReference type="EMBL" id="BNEE01000011">
    <property type="protein sequence ID" value="GHI90356.1"/>
    <property type="molecule type" value="Genomic_DNA"/>
</dbReference>
<comment type="caution">
    <text evidence="1">The sequence shown here is derived from an EMBL/GenBank/DDBJ whole genome shotgun (WGS) entry which is preliminary data.</text>
</comment>
<dbReference type="RefSeq" id="WP_031143223.1">
    <property type="nucleotide sequence ID" value="NZ_BNEE01000011.1"/>
</dbReference>
<keyword evidence="2" id="KW-1185">Reference proteome</keyword>
<accession>A0A919H933</accession>
<dbReference type="Proteomes" id="UP000600026">
    <property type="component" value="Unassembled WGS sequence"/>
</dbReference>
<gene>
    <name evidence="1" type="ORF">Sxan_77200</name>
</gene>
<proteinExistence type="predicted"/>
<reference evidence="1" key="1">
    <citation type="submission" date="2020-09" db="EMBL/GenBank/DDBJ databases">
        <title>Whole genome shotgun sequence of Streptomyces xanthophaeus NBRC 12829.</title>
        <authorList>
            <person name="Komaki H."/>
            <person name="Tamura T."/>
        </authorList>
    </citation>
    <scope>NUCLEOTIDE SEQUENCE</scope>
    <source>
        <strain evidence="1">NBRC 12829</strain>
    </source>
</reference>
<evidence type="ECO:0000313" key="2">
    <source>
        <dbReference type="Proteomes" id="UP000600026"/>
    </source>
</evidence>
<sequence length="172" mass="19416">MPDPLNPADLWPIPPGAAAQQNEPQRWVWAAMEPAERRIRMRELGAWVDWLRTTFELHHTITYCWYRHTAVVEHLTALYTGWIRTYAAEEQPARELAEADWINTLHALTPRLKLAACATGTHQEPPMIVPPPAGSSEDFELYLTLSDATTAPATHPAAAELHRREAELNAPL</sequence>